<dbReference type="PANTHER" id="PTHR18934">
    <property type="entry name" value="ATP-DEPENDENT RNA HELICASE"/>
    <property type="match status" value="1"/>
</dbReference>
<feature type="domain" description="Helicase ATP-binding" evidence="6">
    <location>
        <begin position="197"/>
        <end position="416"/>
    </location>
</feature>
<evidence type="ECO:0000256" key="3">
    <source>
        <dbReference type="ARBA" id="ARBA00022806"/>
    </source>
</evidence>
<feature type="compositionally biased region" description="Polar residues" evidence="5">
    <location>
        <begin position="1061"/>
        <end position="1078"/>
    </location>
</feature>
<dbReference type="Pfam" id="PF00270">
    <property type="entry name" value="DEAD"/>
    <property type="match status" value="1"/>
</dbReference>
<organism evidence="8 9">
    <name type="scientific">Naegleria lovaniensis</name>
    <name type="common">Amoeba</name>
    <dbReference type="NCBI Taxonomy" id="51637"/>
    <lineage>
        <taxon>Eukaryota</taxon>
        <taxon>Discoba</taxon>
        <taxon>Heterolobosea</taxon>
        <taxon>Tetramitia</taxon>
        <taxon>Eutetramitia</taxon>
        <taxon>Vahlkampfiidae</taxon>
        <taxon>Naegleria</taxon>
    </lineage>
</organism>
<dbReference type="CDD" id="cd17917">
    <property type="entry name" value="DEXHc_RHA-like"/>
    <property type="match status" value="1"/>
</dbReference>
<evidence type="ECO:0000259" key="6">
    <source>
        <dbReference type="PROSITE" id="PS51192"/>
    </source>
</evidence>
<feature type="region of interest" description="Disordered" evidence="5">
    <location>
        <begin position="1"/>
        <end position="20"/>
    </location>
</feature>
<feature type="compositionally biased region" description="Polar residues" evidence="5">
    <location>
        <begin position="44"/>
        <end position="65"/>
    </location>
</feature>
<dbReference type="Proteomes" id="UP000816034">
    <property type="component" value="Unassembled WGS sequence"/>
</dbReference>
<protein>
    <submittedName>
        <fullName evidence="8">Uncharacterized protein</fullName>
    </submittedName>
</protein>
<gene>
    <name evidence="8" type="ORF">C9374_004259</name>
</gene>
<evidence type="ECO:0000256" key="1">
    <source>
        <dbReference type="ARBA" id="ARBA00022741"/>
    </source>
</evidence>
<dbReference type="GO" id="GO:0003723">
    <property type="term" value="F:RNA binding"/>
    <property type="evidence" value="ECO:0007669"/>
    <property type="project" value="TreeGrafter"/>
</dbReference>
<dbReference type="PROSITE" id="PS51192">
    <property type="entry name" value="HELICASE_ATP_BIND_1"/>
    <property type="match status" value="1"/>
</dbReference>
<feature type="region of interest" description="Disordered" evidence="5">
    <location>
        <begin position="78"/>
        <end position="148"/>
    </location>
</feature>
<evidence type="ECO:0000256" key="2">
    <source>
        <dbReference type="ARBA" id="ARBA00022801"/>
    </source>
</evidence>
<reference evidence="8 9" key="1">
    <citation type="journal article" date="2018" name="BMC Genomics">
        <title>The genome of Naegleria lovaniensis, the basis for a comparative approach to unravel pathogenicity factors of the human pathogenic amoeba N. fowleri.</title>
        <authorList>
            <person name="Liechti N."/>
            <person name="Schurch N."/>
            <person name="Bruggmann R."/>
            <person name="Wittwer M."/>
        </authorList>
    </citation>
    <scope>NUCLEOTIDE SEQUENCE [LARGE SCALE GENOMIC DNA]</scope>
    <source>
        <strain evidence="8 9">ATCC 30569</strain>
    </source>
</reference>
<dbReference type="SMART" id="SM00490">
    <property type="entry name" value="HELICc"/>
    <property type="match status" value="1"/>
</dbReference>
<feature type="compositionally biased region" description="Polar residues" evidence="5">
    <location>
        <begin position="83"/>
        <end position="106"/>
    </location>
</feature>
<accession>A0AA88GSC5</accession>
<dbReference type="CDD" id="cd18791">
    <property type="entry name" value="SF2_C_RHA"/>
    <property type="match status" value="1"/>
</dbReference>
<dbReference type="PANTHER" id="PTHR18934:SF99">
    <property type="entry name" value="ATP-DEPENDENT RNA HELICASE DHX37-RELATED"/>
    <property type="match status" value="1"/>
</dbReference>
<evidence type="ECO:0000313" key="8">
    <source>
        <dbReference type="EMBL" id="KAG2383588.1"/>
    </source>
</evidence>
<keyword evidence="9" id="KW-1185">Reference proteome</keyword>
<feature type="compositionally biased region" description="Low complexity" evidence="5">
    <location>
        <begin position="638"/>
        <end position="675"/>
    </location>
</feature>
<evidence type="ECO:0000259" key="7">
    <source>
        <dbReference type="PROSITE" id="PS51194"/>
    </source>
</evidence>
<dbReference type="PROSITE" id="PS51194">
    <property type="entry name" value="HELICASE_CTER"/>
    <property type="match status" value="1"/>
</dbReference>
<dbReference type="RefSeq" id="XP_044549267.1">
    <property type="nucleotide sequence ID" value="XM_044693878.1"/>
</dbReference>
<comment type="caution">
    <text evidence="8">The sequence shown here is derived from an EMBL/GenBank/DDBJ whole genome shotgun (WGS) entry which is preliminary data.</text>
</comment>
<feature type="compositionally biased region" description="Low complexity" evidence="5">
    <location>
        <begin position="1220"/>
        <end position="1246"/>
    </location>
</feature>
<feature type="region of interest" description="Disordered" evidence="5">
    <location>
        <begin position="916"/>
        <end position="947"/>
    </location>
</feature>
<feature type="compositionally biased region" description="Basic residues" evidence="5">
    <location>
        <begin position="123"/>
        <end position="136"/>
    </location>
</feature>
<dbReference type="EMBL" id="PYSW02000020">
    <property type="protein sequence ID" value="KAG2383588.1"/>
    <property type="molecule type" value="Genomic_DNA"/>
</dbReference>
<dbReference type="GO" id="GO:0016787">
    <property type="term" value="F:hydrolase activity"/>
    <property type="evidence" value="ECO:0007669"/>
    <property type="project" value="UniProtKB-KW"/>
</dbReference>
<feature type="region of interest" description="Disordered" evidence="5">
    <location>
        <begin position="803"/>
        <end position="826"/>
    </location>
</feature>
<dbReference type="GO" id="GO:0004386">
    <property type="term" value="F:helicase activity"/>
    <property type="evidence" value="ECO:0007669"/>
    <property type="project" value="UniProtKB-KW"/>
</dbReference>
<name>A0AA88GSC5_NAELO</name>
<keyword evidence="2" id="KW-0378">Hydrolase</keyword>
<feature type="region of interest" description="Disordered" evidence="5">
    <location>
        <begin position="1216"/>
        <end position="1247"/>
    </location>
</feature>
<dbReference type="SMART" id="SM00487">
    <property type="entry name" value="DEXDc"/>
    <property type="match status" value="1"/>
</dbReference>
<dbReference type="InterPro" id="IPR027417">
    <property type="entry name" value="P-loop_NTPase"/>
</dbReference>
<sequence>MSQLIDTHDTKHRLNHDSNGDDTILLLNNFNPMNTTTMTKTTEHASSFDSQHQTHSQPSLNSTISNLKQHECITVEATRTTDENSQQCQSKRTSNVQSIQDSTEVGTNTDSSTSSNITIQQFRSKRNSNVKKKKKKQNSENTNFSNSSLDMLNNNIIDDNTHHSHTANMTSSTDITLKSMNTHESSLPIHAFQSRIIKCIEKNQIVIITGFTGCGKSTQLPQMIMKHEIEHQLLKKKDQQLNQFRTRHPKIICTQPRRIAATGLARRVHTELNKYIQSILSREYDKKKDVPDNDLLKNDLVKNNLIHSTRVGFMIGGDAQYDPNTSILFATEGCLTNVLMKGYQDENFFKNFHKSHFTHIILDEIHERNVDTDLLLYFVRELSRVNAHVKIILMSATLAREQLCEYFSKSMVPIIPKRSGSVTVAAGGGYSQPSTVSSSTVLPYTSASSSSSTVLPYTSSSSIHAITQHDILQQKNTCNTNSNNNSNTNSNNNHRLIPPCIHIPTGCHPVEEYYLHDILKMIYCQGNLQVDEHTLIQKVGHKYHDITANMVLNRYTSNGNTTSTHQPLTISPLRRKLALQLVQKLHQIHKFNEQQQQPLMERNHTSHHSIQENDMSSHHSSHDTCRQPFTSHHHVQSNHESISTEITSSSNSNGNGSTTTTTSRTIEATTTTNNGRDVSCSSNHDHSNNNHDHSSILIFLPGMTEIEDFLEDLTLAYVGGLDSPQCPFEIHILHSLIAREEQELALLPVSNKNKRKIILSTNIAESSITVPDISIVIDFCMCKELIHDYYGSSGGGGGGMNSVGSTMNNSSSMNSSGMNSSSMNSNNFNNALENSTPMLSVNWISKNSAIQRKGRAGRVKPGWCYRMVTLEEYECFRESAIPEIQRKPLPEVLLRILMMSGLYEASRAFQTAFQSEENVEHPSESTTTFSTTTTTSSTTTTTNTSCHKLNKHEELSNLRRHLLSKPPSSVLNECLDPPSIHLLEASYQQLLACGAIERIHPSLVDDDNDNTKIQHDDKSICLDDDQNIAQNDDGHIEDDTDIMKNNQLVSYESISTLSWGNEQDSQDNSFHQNDTTADSTNSISNMNNNNEKTLEKTISHKEETLKKKQSKFSEHFYATKKGRFFSLMPLQISHSQLILLGYSLNILPYCIIASAIISRSLPFLHFSNLKLVTARSMYSFDQNSESDIIASIRAYLYYKKLRVELNKKIMLSKKNEKQTSSSNSSNGSINGSINGSNNGSNNSNSNRTHSSIQYYKNEFFENLRKEMISYKLVKEIDELVMQICKILQKYYQVDIELLTPFENTTIIIR</sequence>
<proteinExistence type="predicted"/>
<keyword evidence="3" id="KW-0347">Helicase</keyword>
<evidence type="ECO:0000256" key="4">
    <source>
        <dbReference type="ARBA" id="ARBA00022840"/>
    </source>
</evidence>
<dbReference type="Pfam" id="PF00271">
    <property type="entry name" value="Helicase_C"/>
    <property type="match status" value="1"/>
</dbReference>
<feature type="compositionally biased region" description="Low complexity" evidence="5">
    <location>
        <begin position="107"/>
        <end position="119"/>
    </location>
</feature>
<evidence type="ECO:0000313" key="9">
    <source>
        <dbReference type="Proteomes" id="UP000816034"/>
    </source>
</evidence>
<feature type="compositionally biased region" description="Low complexity" evidence="5">
    <location>
        <begin position="1079"/>
        <end position="1089"/>
    </location>
</feature>
<dbReference type="SUPFAM" id="SSF52540">
    <property type="entry name" value="P-loop containing nucleoside triphosphate hydrolases"/>
    <property type="match status" value="1"/>
</dbReference>
<dbReference type="InterPro" id="IPR011545">
    <property type="entry name" value="DEAD/DEAH_box_helicase_dom"/>
</dbReference>
<keyword evidence="1" id="KW-0547">Nucleotide-binding</keyword>
<feature type="region of interest" description="Disordered" evidence="5">
    <location>
        <begin position="593"/>
        <end position="687"/>
    </location>
</feature>
<dbReference type="GO" id="GO:0005524">
    <property type="term" value="F:ATP binding"/>
    <property type="evidence" value="ECO:0007669"/>
    <property type="project" value="UniProtKB-KW"/>
</dbReference>
<feature type="domain" description="Helicase C-terminal" evidence="7">
    <location>
        <begin position="683"/>
        <end position="900"/>
    </location>
</feature>
<dbReference type="InterPro" id="IPR014001">
    <property type="entry name" value="Helicase_ATP-bd"/>
</dbReference>
<dbReference type="GeneID" id="68096714"/>
<feature type="compositionally biased region" description="Low complexity" evidence="5">
    <location>
        <begin position="925"/>
        <end position="945"/>
    </location>
</feature>
<feature type="compositionally biased region" description="Basic and acidic residues" evidence="5">
    <location>
        <begin position="601"/>
        <end position="625"/>
    </location>
</feature>
<dbReference type="InterPro" id="IPR001650">
    <property type="entry name" value="Helicase_C-like"/>
</dbReference>
<dbReference type="Gene3D" id="3.40.50.300">
    <property type="entry name" value="P-loop containing nucleotide triphosphate hydrolases"/>
    <property type="match status" value="2"/>
</dbReference>
<evidence type="ECO:0000256" key="5">
    <source>
        <dbReference type="SAM" id="MobiDB-lite"/>
    </source>
</evidence>
<keyword evidence="4" id="KW-0067">ATP-binding</keyword>
<feature type="region of interest" description="Disordered" evidence="5">
    <location>
        <begin position="35"/>
        <end position="65"/>
    </location>
</feature>
<feature type="region of interest" description="Disordered" evidence="5">
    <location>
        <begin position="1061"/>
        <end position="1089"/>
    </location>
</feature>